<feature type="domain" description="VWFA" evidence="2">
    <location>
        <begin position="325"/>
        <end position="497"/>
    </location>
</feature>
<dbReference type="PROSITE" id="PS51468">
    <property type="entry name" value="VIT"/>
    <property type="match status" value="1"/>
</dbReference>
<sequence length="738" mass="81719">MTGLITAIMIVAGGNSWAANGLVTPNDMKRGSLLLKTTKAGKMVEAIQLATNVEIDINGPIARTKVTQRFRNPSDGWVEGTYVFPLPETSAVDTLKMQIGDRFIEGVIKPKEEARKIYDDAKREGKKASLVEQLRPNLFTNSVANIGPQEIVVVQIEYQETVRQSNGLFSLRFPMVAAPRYNPKPRIVESVNFENDEQWGTVKDPIPDREEITSPIINPVKQAKSNPVTLNVNLASGFPIGEIKSPFHDITADYKSKDQVTVSLSDHVVPADRDFELNWKAEPKKSPRVALFRETIGQDDYFLAFITPPKLVQFEQDEITTPDREVIFVIDNSGSMAGPSMRQAKESLLLALAKLRNKDSFNIIRFDDTYEILFPSALKANTGNLDVAKRFVSSLEADGGTEMLPALEAALEDQTPHDKSTLRQIVFLTDGAIGNEKQMFDTIVKKRGRSRIFTVGIGSAPNSHFMNRASSYGKGTFTHIGSEQQVRSRMNELFTKLETPVLTDLHANWTESNKSEKNNFEMSPSQLPDLYSGEPVVILAKAKNTIRSVKETLDVSGQFANQPWTIKLPLHKAQQGNGISKLWGRKKIAEIEGRYFLADNWNVLDQEILDTATKYGLVSKMTSLVAVDITPTRPTGTDYSSQEIALNLPAGWDFEKVFGPDYNSVPEPLEDASISSLHTLASRDTPLGDPSSAKVKSIPLPATATTAELKIIFGILILLATVLFMLVSRKMLPNGQRP</sequence>
<dbReference type="Gene3D" id="3.40.50.410">
    <property type="entry name" value="von Willebrand factor, type A domain"/>
    <property type="match status" value="1"/>
</dbReference>
<dbReference type="InterPro" id="IPR002035">
    <property type="entry name" value="VWF_A"/>
</dbReference>
<gene>
    <name evidence="4" type="ORF">WH96_07930</name>
</gene>
<dbReference type="AlphaFoldDB" id="A0A0H2MGD0"/>
<evidence type="ECO:0000259" key="2">
    <source>
        <dbReference type="PROSITE" id="PS50234"/>
    </source>
</evidence>
<feature type="domain" description="VIT" evidence="3">
    <location>
        <begin position="32"/>
        <end position="160"/>
    </location>
</feature>
<accession>A0A0H2MGD0</accession>
<comment type="caution">
    <text evidence="4">The sequence shown here is derived from an EMBL/GenBank/DDBJ whole genome shotgun (WGS) entry which is preliminary data.</text>
</comment>
<feature type="transmembrane region" description="Helical" evidence="1">
    <location>
        <begin position="709"/>
        <end position="727"/>
    </location>
</feature>
<evidence type="ECO:0008006" key="6">
    <source>
        <dbReference type="Google" id="ProtNLM"/>
    </source>
</evidence>
<dbReference type="SMART" id="SM00327">
    <property type="entry name" value="VWA"/>
    <property type="match status" value="1"/>
</dbReference>
<dbReference type="PATRIC" id="fig|1489064.4.peg.2848"/>
<organism evidence="4 5">
    <name type="scientific">Kiloniella spongiae</name>
    <dbReference type="NCBI Taxonomy" id="1489064"/>
    <lineage>
        <taxon>Bacteria</taxon>
        <taxon>Pseudomonadati</taxon>
        <taxon>Pseudomonadota</taxon>
        <taxon>Alphaproteobacteria</taxon>
        <taxon>Rhodospirillales</taxon>
        <taxon>Kiloniellaceae</taxon>
        <taxon>Kiloniella</taxon>
    </lineage>
</organism>
<dbReference type="SMART" id="SM00609">
    <property type="entry name" value="VIT"/>
    <property type="match status" value="1"/>
</dbReference>
<dbReference type="PANTHER" id="PTHR45737">
    <property type="entry name" value="VON WILLEBRAND FACTOR A DOMAIN-CONTAINING PROTEIN 5A"/>
    <property type="match status" value="1"/>
</dbReference>
<reference evidence="4 5" key="1">
    <citation type="submission" date="2015-03" db="EMBL/GenBank/DDBJ databases">
        <title>Genome Sequence of Kiloniella spongiae MEBiC09566, isolated from a marine sponge.</title>
        <authorList>
            <person name="Shao Z."/>
            <person name="Wang L."/>
            <person name="Li X."/>
        </authorList>
    </citation>
    <scope>NUCLEOTIDE SEQUENCE [LARGE SCALE GENOMIC DNA]</scope>
    <source>
        <strain evidence="4 5">MEBiC09566</strain>
    </source>
</reference>
<dbReference type="InterPro" id="IPR022440">
    <property type="entry name" value="CHP03788"/>
</dbReference>
<dbReference type="InterPro" id="IPR013694">
    <property type="entry name" value="VIT"/>
</dbReference>
<dbReference type="InterPro" id="IPR036465">
    <property type="entry name" value="vWFA_dom_sf"/>
</dbReference>
<keyword evidence="1" id="KW-1133">Transmembrane helix</keyword>
<dbReference type="NCBIfam" id="TIGR03788">
    <property type="entry name" value="marine_srt_targ"/>
    <property type="match status" value="1"/>
</dbReference>
<keyword evidence="1" id="KW-0472">Membrane</keyword>
<dbReference type="Pfam" id="PF08487">
    <property type="entry name" value="VIT"/>
    <property type="match status" value="1"/>
</dbReference>
<keyword evidence="5" id="KW-1185">Reference proteome</keyword>
<dbReference type="SUPFAM" id="SSF53300">
    <property type="entry name" value="vWA-like"/>
    <property type="match status" value="1"/>
</dbReference>
<dbReference type="PANTHER" id="PTHR45737:SF6">
    <property type="entry name" value="VON WILLEBRAND FACTOR A DOMAIN-CONTAINING PROTEIN 5A"/>
    <property type="match status" value="1"/>
</dbReference>
<dbReference type="EMBL" id="LAQL01000005">
    <property type="protein sequence ID" value="KLN61261.1"/>
    <property type="molecule type" value="Genomic_DNA"/>
</dbReference>
<evidence type="ECO:0000256" key="1">
    <source>
        <dbReference type="SAM" id="Phobius"/>
    </source>
</evidence>
<evidence type="ECO:0000259" key="3">
    <source>
        <dbReference type="PROSITE" id="PS51468"/>
    </source>
</evidence>
<dbReference type="Proteomes" id="UP000035444">
    <property type="component" value="Unassembled WGS sequence"/>
</dbReference>
<evidence type="ECO:0000313" key="4">
    <source>
        <dbReference type="EMBL" id="KLN61261.1"/>
    </source>
</evidence>
<keyword evidence="1" id="KW-0812">Transmembrane</keyword>
<name>A0A0H2MGD0_9PROT</name>
<evidence type="ECO:0000313" key="5">
    <source>
        <dbReference type="Proteomes" id="UP000035444"/>
    </source>
</evidence>
<protein>
    <recommendedName>
        <fullName evidence="6">Marine proteobacterial sortase target protein</fullName>
    </recommendedName>
</protein>
<dbReference type="Pfam" id="PF13768">
    <property type="entry name" value="VWA_3"/>
    <property type="match status" value="1"/>
</dbReference>
<proteinExistence type="predicted"/>
<dbReference type="PROSITE" id="PS50234">
    <property type="entry name" value="VWFA"/>
    <property type="match status" value="1"/>
</dbReference>
<dbReference type="STRING" id="1489064.WH96_07930"/>